<gene>
    <name evidence="4" type="ORF">V8G54_031697</name>
</gene>
<evidence type="ECO:0000313" key="4">
    <source>
        <dbReference type="EMBL" id="WVY92609.1"/>
    </source>
</evidence>
<dbReference type="AlphaFoldDB" id="A0AAQ3MLL7"/>
<sequence length="288" mass="32855">MNIYPSSMNVLKLKAVPNENPKGNVKRETVDLGNGSSVVYIQRLIPSDQSWKWFQYLDKHIPWTRPTIRVCGNSFLQPRETCYVATPGLTELTYSGYQPHAYSWDDYPPLKDMLEAVHNALPGSSFNSLLLNRYNSGNEYVGWHSDDEKLYGPTPEIASLTFGCERDFVLKKKPCKKSCGMILLLLELYYTCSICVFFPVHVTTLVVDPYVSVHELVIICFGSSDGSDEPASKRLKKGSHDVVQHTFRLKHGSLLVMRGYTQRDWIHSVPKRAKAEGKRINLTFRRVF</sequence>
<feature type="binding site" evidence="2">
    <location>
        <position position="134"/>
    </location>
    <ligand>
        <name>2-oxoglutarate</name>
        <dbReference type="ChEBI" id="CHEBI:16810"/>
    </ligand>
</feature>
<dbReference type="EMBL" id="CP144691">
    <property type="protein sequence ID" value="WVY92609.1"/>
    <property type="molecule type" value="Genomic_DNA"/>
</dbReference>
<dbReference type="InterPro" id="IPR005123">
    <property type="entry name" value="Oxoglu/Fe-dep_dioxygenase_dom"/>
</dbReference>
<dbReference type="PANTHER" id="PTHR31573">
    <property type="entry name" value="ALPHA-KETOGLUTARATE-DEPENDENT DIOXYGENASE ALKB HOMOLOG 2"/>
    <property type="match status" value="1"/>
</dbReference>
<comment type="similarity">
    <text evidence="1">Belongs to the alkB family.</text>
</comment>
<reference evidence="4 5" key="1">
    <citation type="journal article" date="2023" name="Life. Sci Alliance">
        <title>Evolutionary insights into 3D genome organization and epigenetic landscape of Vigna mungo.</title>
        <authorList>
            <person name="Junaid A."/>
            <person name="Singh B."/>
            <person name="Bhatia S."/>
        </authorList>
    </citation>
    <scope>NUCLEOTIDE SEQUENCE [LARGE SCALE GENOMIC DNA]</scope>
    <source>
        <strain evidence="4">Urdbean</strain>
    </source>
</reference>
<dbReference type="InterPro" id="IPR032852">
    <property type="entry name" value="ALKBH2"/>
</dbReference>
<dbReference type="InterPro" id="IPR027450">
    <property type="entry name" value="AlkB-like"/>
</dbReference>
<protein>
    <recommendedName>
        <fullName evidence="3">Fe2OG dioxygenase domain-containing protein</fullName>
    </recommendedName>
</protein>
<feature type="domain" description="Fe2OG dioxygenase" evidence="3">
    <location>
        <begin position="125"/>
        <end position="288"/>
    </location>
</feature>
<accession>A0AAQ3MLL7</accession>
<evidence type="ECO:0000256" key="1">
    <source>
        <dbReference type="ARBA" id="ARBA00007879"/>
    </source>
</evidence>
<dbReference type="Pfam" id="PF13532">
    <property type="entry name" value="2OG-FeII_Oxy_2"/>
    <property type="match status" value="1"/>
</dbReference>
<feature type="binding site" evidence="2">
    <location>
        <position position="267"/>
    </location>
    <ligand>
        <name>2-oxoglutarate</name>
        <dbReference type="ChEBI" id="CHEBI:16810"/>
    </ligand>
</feature>
<feature type="binding site" evidence="2">
    <location>
        <position position="279"/>
    </location>
    <ligand>
        <name>2-oxoglutarate</name>
        <dbReference type="ChEBI" id="CHEBI:16810"/>
    </ligand>
</feature>
<dbReference type="GO" id="GO:0035516">
    <property type="term" value="F:broad specificity oxidative DNA demethylase activity"/>
    <property type="evidence" value="ECO:0007669"/>
    <property type="project" value="TreeGrafter"/>
</dbReference>
<evidence type="ECO:0000313" key="5">
    <source>
        <dbReference type="Proteomes" id="UP001374535"/>
    </source>
</evidence>
<dbReference type="FunFam" id="2.60.120.590:FF:000015">
    <property type="entry name" value="DNA oxidative demethylase ALKBH2"/>
    <property type="match status" value="1"/>
</dbReference>
<dbReference type="GO" id="GO:0006307">
    <property type="term" value="P:DNA alkylation repair"/>
    <property type="evidence" value="ECO:0007669"/>
    <property type="project" value="TreeGrafter"/>
</dbReference>
<keyword evidence="5" id="KW-1185">Reference proteome</keyword>
<dbReference type="GO" id="GO:0008198">
    <property type="term" value="F:ferrous iron binding"/>
    <property type="evidence" value="ECO:0007669"/>
    <property type="project" value="TreeGrafter"/>
</dbReference>
<organism evidence="4 5">
    <name type="scientific">Vigna mungo</name>
    <name type="common">Black gram</name>
    <name type="synonym">Phaseolus mungo</name>
    <dbReference type="NCBI Taxonomy" id="3915"/>
    <lineage>
        <taxon>Eukaryota</taxon>
        <taxon>Viridiplantae</taxon>
        <taxon>Streptophyta</taxon>
        <taxon>Embryophyta</taxon>
        <taxon>Tracheophyta</taxon>
        <taxon>Spermatophyta</taxon>
        <taxon>Magnoliopsida</taxon>
        <taxon>eudicotyledons</taxon>
        <taxon>Gunneridae</taxon>
        <taxon>Pentapetalae</taxon>
        <taxon>rosids</taxon>
        <taxon>fabids</taxon>
        <taxon>Fabales</taxon>
        <taxon>Fabaceae</taxon>
        <taxon>Papilionoideae</taxon>
        <taxon>50 kb inversion clade</taxon>
        <taxon>NPAAA clade</taxon>
        <taxon>indigoferoid/millettioid clade</taxon>
        <taxon>Phaseoleae</taxon>
        <taxon>Vigna</taxon>
    </lineage>
</organism>
<feature type="binding site" evidence="2">
    <location>
        <position position="283"/>
    </location>
    <ligand>
        <name>2-oxoglutarate</name>
        <dbReference type="ChEBI" id="CHEBI:16810"/>
    </ligand>
</feature>
<feature type="binding site" evidence="2">
    <location>
        <position position="285"/>
    </location>
    <ligand>
        <name>2-oxoglutarate</name>
        <dbReference type="ChEBI" id="CHEBI:16810"/>
    </ligand>
</feature>
<feature type="binding site" evidence="2">
    <location>
        <position position="132"/>
    </location>
    <ligand>
        <name>2-oxoglutarate</name>
        <dbReference type="ChEBI" id="CHEBI:16810"/>
    </ligand>
</feature>
<feature type="binding site" evidence="2">
    <location>
        <position position="147"/>
    </location>
    <ligand>
        <name>substrate</name>
    </ligand>
</feature>
<dbReference type="SUPFAM" id="SSF51197">
    <property type="entry name" value="Clavaminate synthase-like"/>
    <property type="match status" value="1"/>
</dbReference>
<dbReference type="GO" id="GO:0051747">
    <property type="term" value="F:cytosine C-5 DNA demethylase activity"/>
    <property type="evidence" value="ECO:0007669"/>
    <property type="project" value="TreeGrafter"/>
</dbReference>
<dbReference type="PANTHER" id="PTHR31573:SF1">
    <property type="entry name" value="DNA OXIDATIVE DEMETHYLASE ALKBH2"/>
    <property type="match status" value="1"/>
</dbReference>
<dbReference type="InterPro" id="IPR037151">
    <property type="entry name" value="AlkB-like_sf"/>
</dbReference>
<feature type="binding site" evidence="2">
    <location>
        <position position="144"/>
    </location>
    <ligand>
        <name>2-oxoglutarate</name>
        <dbReference type="ChEBI" id="CHEBI:16810"/>
    </ligand>
</feature>
<dbReference type="PROSITE" id="PS51471">
    <property type="entry name" value="FE2OG_OXY"/>
    <property type="match status" value="1"/>
</dbReference>
<evidence type="ECO:0000259" key="3">
    <source>
        <dbReference type="PROSITE" id="PS51471"/>
    </source>
</evidence>
<evidence type="ECO:0000256" key="2">
    <source>
        <dbReference type="PIRSR" id="PIRSR632852-1"/>
    </source>
</evidence>
<proteinExistence type="inferred from homology"/>
<name>A0AAQ3MLL7_VIGMU</name>
<dbReference type="Proteomes" id="UP001374535">
    <property type="component" value="Chromosome 10"/>
</dbReference>
<dbReference type="Gene3D" id="2.60.120.590">
    <property type="entry name" value="Alpha-ketoglutarate-dependent dioxygenase AlkB-like"/>
    <property type="match status" value="1"/>
</dbReference>